<dbReference type="InterPro" id="IPR036318">
    <property type="entry name" value="FAD-bd_PCMH-like_sf"/>
</dbReference>
<keyword evidence="1" id="KW-0285">Flavoprotein</keyword>
<dbReference type="EMBL" id="JBHLUN010000007">
    <property type="protein sequence ID" value="MFC0408652.1"/>
    <property type="molecule type" value="Genomic_DNA"/>
</dbReference>
<accession>A0ABV6JSF9</accession>
<protein>
    <submittedName>
        <fullName evidence="3">FAD-dependent oxidoreductase</fullName>
    </submittedName>
</protein>
<gene>
    <name evidence="3" type="ORF">ACFFGY_10355</name>
</gene>
<dbReference type="PANTHER" id="PTHR43762:SF1">
    <property type="entry name" value="D-ARABINONO-1,4-LACTONE OXIDASE"/>
    <property type="match status" value="1"/>
</dbReference>
<dbReference type="Proteomes" id="UP001589865">
    <property type="component" value="Unassembled WGS sequence"/>
</dbReference>
<dbReference type="SUPFAM" id="SSF56176">
    <property type="entry name" value="FAD-binding/transporter-associated domain-like"/>
    <property type="match status" value="1"/>
</dbReference>
<organism evidence="3 4">
    <name type="scientific">Roseomonas elaeocarpi</name>
    <dbReference type="NCBI Taxonomy" id="907779"/>
    <lineage>
        <taxon>Bacteria</taxon>
        <taxon>Pseudomonadati</taxon>
        <taxon>Pseudomonadota</taxon>
        <taxon>Alphaproteobacteria</taxon>
        <taxon>Acetobacterales</taxon>
        <taxon>Roseomonadaceae</taxon>
        <taxon>Roseomonas</taxon>
    </lineage>
</organism>
<reference evidence="3 4" key="1">
    <citation type="submission" date="2024-09" db="EMBL/GenBank/DDBJ databases">
        <authorList>
            <person name="Sun Q."/>
            <person name="Mori K."/>
        </authorList>
    </citation>
    <scope>NUCLEOTIDE SEQUENCE [LARGE SCALE GENOMIC DNA]</scope>
    <source>
        <strain evidence="3 4">TBRC 5777</strain>
    </source>
</reference>
<dbReference type="PANTHER" id="PTHR43762">
    <property type="entry name" value="L-GULONOLACTONE OXIDASE"/>
    <property type="match status" value="1"/>
</dbReference>
<evidence type="ECO:0000259" key="2">
    <source>
        <dbReference type="PROSITE" id="PS51387"/>
    </source>
</evidence>
<dbReference type="InterPro" id="IPR016166">
    <property type="entry name" value="FAD-bd_PCMH"/>
</dbReference>
<name>A0ABV6JSF9_9PROT</name>
<proteinExistence type="predicted"/>
<dbReference type="InterPro" id="IPR006094">
    <property type="entry name" value="Oxid_FAD_bind_N"/>
</dbReference>
<dbReference type="PROSITE" id="PS51387">
    <property type="entry name" value="FAD_PCMH"/>
    <property type="match status" value="1"/>
</dbReference>
<dbReference type="RefSeq" id="WP_377044411.1">
    <property type="nucleotide sequence ID" value="NZ_JBHLUN010000007.1"/>
</dbReference>
<dbReference type="Pfam" id="PF01565">
    <property type="entry name" value="FAD_binding_4"/>
    <property type="match status" value="1"/>
</dbReference>
<keyword evidence="4" id="KW-1185">Reference proteome</keyword>
<dbReference type="InterPro" id="IPR010031">
    <property type="entry name" value="FAD_lactone_oxidase-like"/>
</dbReference>
<dbReference type="Gene3D" id="3.30.465.10">
    <property type="match status" value="1"/>
</dbReference>
<feature type="domain" description="FAD-binding PCMH-type" evidence="2">
    <location>
        <begin position="16"/>
        <end position="192"/>
    </location>
</feature>
<keyword evidence="1" id="KW-0274">FAD</keyword>
<dbReference type="InterPro" id="IPR016169">
    <property type="entry name" value="FAD-bd_PCMH_sub2"/>
</dbReference>
<evidence type="ECO:0000313" key="4">
    <source>
        <dbReference type="Proteomes" id="UP001589865"/>
    </source>
</evidence>
<evidence type="ECO:0000256" key="1">
    <source>
        <dbReference type="ARBA" id="ARBA00022827"/>
    </source>
</evidence>
<sequence length="455" mass="49647">MPDHPLREDYLSWGRVRRLAQRVIRPGFRDEAVQLLPRLAAEAPVLPFGQGRSYGDSCLNGGGVLVDTAGLDRFLRFDREAGVIEAEAGVTLAQILLLLGRAAEPGRSWFLPVTPGTKFVTVGGAIANDVHGKNHHSAGCFGNHVLWLDLLRSDGTVLRCSPTENAELFAATVGGLGLTGLVLAAAIQLKPVPSLWLEAEDIRYDTLREFHQLSAESLAEWDYTVAWVDCLARGPALGRGIFSRARHVSRAEPAPPPVMQPKLRVPVDLPGFVLNGATIGAFNGFYWRRAKRPSTPRITAYEPVFYPLDAIGNWNRIYGARGFFQYQCVVPPEAAETAIPALLEAIAAARQGSFLAVLKTLGERRSPGMLSFPMPGVTLALDFPNRGTATRDLLDRLDAVTAAAGGRVYPAKDGRVSARDFRRGYPEWRRFAAQVDPRFSSNFWRRVAGPAGTDA</sequence>
<evidence type="ECO:0000313" key="3">
    <source>
        <dbReference type="EMBL" id="MFC0408652.1"/>
    </source>
</evidence>
<comment type="caution">
    <text evidence="3">The sequence shown here is derived from an EMBL/GenBank/DDBJ whole genome shotgun (WGS) entry which is preliminary data.</text>
</comment>